<organism evidence="8 9">
    <name type="scientific">Herbaspirillum chlorophenolicum</name>
    <dbReference type="NCBI Taxonomy" id="211589"/>
    <lineage>
        <taxon>Bacteria</taxon>
        <taxon>Pseudomonadati</taxon>
        <taxon>Pseudomonadota</taxon>
        <taxon>Betaproteobacteria</taxon>
        <taxon>Burkholderiales</taxon>
        <taxon>Oxalobacteraceae</taxon>
        <taxon>Herbaspirillum</taxon>
    </lineage>
</organism>
<sequence>MKNGAAMNSTATTAMPDLGTPSLHSGGANAVKRTQGKADRSQLLVTGLKWLLLAVLLLGLAGPLVFILMQAVLTPEGRWAGLQPFTALFSNINFLPMLGRSLWVSFSTALVTVPLAYIFAYALQRTCIPLKPVWRGIGLLPLLAPSLLPGIALIYLFGNQGLFKEWMDGSIYGFWGILLGEVFYTFPHALMILLSALSQADGRLYDAAAAMGSSRWRTFKSVTLPATRYGIFGAFCLVFTLTITDFGVPKIVGGAYSVLAVEAYKAVVGQQQFGRGALIGLLLLVPAVLTFAVDAWLQRRQRAQMSSRSESYVPRPDWRRDGANLMAVTILAAAILIMIAVAIGASLVKLWPYNLQLTLQHYDFDNMDGGGWLAYWNSLRLACGTSIAGTLVIFTGAWLMEKTRGPALLGPMLRFLCFLPMAVPGLVLGLGTLLFFNHPANPFNFLYGTMALLVVCSVVHFYTTAHLTAVTALKQLDPEFEAASLSLKVPLLKTFVRITVPLCLPALLEIFRYLFVSSMTTVSAVIFLYRPDTVLASVAVLNMDDAGDVGPAAAMSTLILLTSAAASLLMHAAGSRWIARAQAWRGARAH</sequence>
<proteinExistence type="inferred from homology"/>
<feature type="domain" description="ABC transmembrane type-1" evidence="7">
    <location>
        <begin position="98"/>
        <end position="294"/>
    </location>
</feature>
<dbReference type="PANTHER" id="PTHR43496:SF1">
    <property type="entry name" value="POLYGALACTURONAN_RHAMNOGALACTURONAN TRANSPORT SYSTEM PERMEASE PROTEIN YTEP"/>
    <property type="match status" value="1"/>
</dbReference>
<dbReference type="Pfam" id="PF00528">
    <property type="entry name" value="BPD_transp_1"/>
    <property type="match status" value="2"/>
</dbReference>
<dbReference type="CDD" id="cd06261">
    <property type="entry name" value="TM_PBP2"/>
    <property type="match status" value="2"/>
</dbReference>
<dbReference type="PANTHER" id="PTHR43496">
    <property type="entry name" value="PROTEIN LPLB"/>
    <property type="match status" value="1"/>
</dbReference>
<evidence type="ECO:0000256" key="3">
    <source>
        <dbReference type="ARBA" id="ARBA00022989"/>
    </source>
</evidence>
<comment type="subcellular location">
    <subcellularLocation>
        <location evidence="1 5">Cell membrane</location>
        <topology evidence="1 5">Multi-pass membrane protein</topology>
    </subcellularLocation>
</comment>
<feature type="transmembrane region" description="Helical" evidence="5">
    <location>
        <begin position="170"/>
        <end position="194"/>
    </location>
</feature>
<reference evidence="8 9" key="1">
    <citation type="submission" date="2024-10" db="EMBL/GenBank/DDBJ databases">
        <title>The Natural Products Discovery Center: Release of the First 8490 Sequenced Strains for Exploring Actinobacteria Biosynthetic Diversity.</title>
        <authorList>
            <person name="Kalkreuter E."/>
            <person name="Kautsar S.A."/>
            <person name="Yang D."/>
            <person name="Bader C.D."/>
            <person name="Teijaro C.N."/>
            <person name="Fluegel L."/>
            <person name="Davis C.M."/>
            <person name="Simpson J.R."/>
            <person name="Lauterbach L."/>
            <person name="Steele A.D."/>
            <person name="Gui C."/>
            <person name="Meng S."/>
            <person name="Li G."/>
            <person name="Viehrig K."/>
            <person name="Ye F."/>
            <person name="Su P."/>
            <person name="Kiefer A.F."/>
            <person name="Nichols A."/>
            <person name="Cepeda A.J."/>
            <person name="Yan W."/>
            <person name="Fan B."/>
            <person name="Jiang Y."/>
            <person name="Adhikari A."/>
            <person name="Zheng C.-J."/>
            <person name="Schuster L."/>
            <person name="Cowan T.M."/>
            <person name="Smanski M.J."/>
            <person name="Chevrette M.G."/>
            <person name="De Carvalho L.P.S."/>
            <person name="Shen B."/>
        </authorList>
    </citation>
    <scope>NUCLEOTIDE SEQUENCE [LARGE SCALE GENOMIC DNA]</scope>
    <source>
        <strain evidence="8 9">NPDC087045</strain>
    </source>
</reference>
<keyword evidence="9" id="KW-1185">Reference proteome</keyword>
<feature type="transmembrane region" description="Helical" evidence="5">
    <location>
        <begin position="510"/>
        <end position="529"/>
    </location>
</feature>
<evidence type="ECO:0000313" key="9">
    <source>
        <dbReference type="Proteomes" id="UP001617427"/>
    </source>
</evidence>
<keyword evidence="2 5" id="KW-0812">Transmembrane</keyword>
<keyword evidence="5" id="KW-0813">Transport</keyword>
<dbReference type="InterPro" id="IPR000515">
    <property type="entry name" value="MetI-like"/>
</dbReference>
<feature type="transmembrane region" description="Helical" evidence="5">
    <location>
        <begin position="549"/>
        <end position="570"/>
    </location>
</feature>
<keyword evidence="4 5" id="KW-0472">Membrane</keyword>
<feature type="transmembrane region" description="Helical" evidence="5">
    <location>
        <begin position="325"/>
        <end position="348"/>
    </location>
</feature>
<evidence type="ECO:0000256" key="1">
    <source>
        <dbReference type="ARBA" id="ARBA00004651"/>
    </source>
</evidence>
<evidence type="ECO:0000256" key="4">
    <source>
        <dbReference type="ARBA" id="ARBA00023136"/>
    </source>
</evidence>
<protein>
    <submittedName>
        <fullName evidence="8">2-aminoethylphosphonate ABC transporter permease subunit</fullName>
    </submittedName>
</protein>
<dbReference type="Proteomes" id="UP001617427">
    <property type="component" value="Unassembled WGS sequence"/>
</dbReference>
<feature type="transmembrane region" description="Helical" evidence="5">
    <location>
        <begin position="412"/>
        <end position="436"/>
    </location>
</feature>
<keyword evidence="3 5" id="KW-1133">Transmembrane helix</keyword>
<feature type="transmembrane region" description="Helical" evidence="5">
    <location>
        <begin position="379"/>
        <end position="400"/>
    </location>
</feature>
<feature type="transmembrane region" description="Helical" evidence="5">
    <location>
        <begin position="136"/>
        <end position="158"/>
    </location>
</feature>
<dbReference type="InterPro" id="IPR035906">
    <property type="entry name" value="MetI-like_sf"/>
</dbReference>
<comment type="similarity">
    <text evidence="5">Belongs to the binding-protein-dependent transport system permease family.</text>
</comment>
<evidence type="ECO:0000259" key="7">
    <source>
        <dbReference type="PROSITE" id="PS50928"/>
    </source>
</evidence>
<feature type="transmembrane region" description="Helical" evidence="5">
    <location>
        <begin position="442"/>
        <end position="462"/>
    </location>
</feature>
<feature type="compositionally biased region" description="Polar residues" evidence="6">
    <location>
        <begin position="1"/>
        <end position="13"/>
    </location>
</feature>
<dbReference type="SUPFAM" id="SSF161098">
    <property type="entry name" value="MetI-like"/>
    <property type="match status" value="2"/>
</dbReference>
<evidence type="ECO:0000313" key="8">
    <source>
        <dbReference type="EMBL" id="MFJ3044858.1"/>
    </source>
</evidence>
<feature type="transmembrane region" description="Helical" evidence="5">
    <location>
        <begin position="50"/>
        <end position="73"/>
    </location>
</feature>
<gene>
    <name evidence="8" type="ORF">ACIPEN_03400</name>
</gene>
<dbReference type="NCBIfam" id="TIGR03262">
    <property type="entry name" value="PhnU2"/>
    <property type="match status" value="1"/>
</dbReference>
<feature type="transmembrane region" description="Helical" evidence="5">
    <location>
        <begin position="277"/>
        <end position="297"/>
    </location>
</feature>
<name>A0ABW8EVL2_9BURK</name>
<feature type="region of interest" description="Disordered" evidence="6">
    <location>
        <begin position="1"/>
        <end position="31"/>
    </location>
</feature>
<dbReference type="RefSeq" id="WP_402698366.1">
    <property type="nucleotide sequence ID" value="NZ_JBIUZV010000002.1"/>
</dbReference>
<accession>A0ABW8EVL2</accession>
<evidence type="ECO:0000256" key="2">
    <source>
        <dbReference type="ARBA" id="ARBA00022692"/>
    </source>
</evidence>
<evidence type="ECO:0000256" key="5">
    <source>
        <dbReference type="RuleBase" id="RU363032"/>
    </source>
</evidence>
<feature type="transmembrane region" description="Helical" evidence="5">
    <location>
        <begin position="229"/>
        <end position="248"/>
    </location>
</feature>
<dbReference type="PROSITE" id="PS50928">
    <property type="entry name" value="ABC_TM1"/>
    <property type="match status" value="2"/>
</dbReference>
<feature type="transmembrane region" description="Helical" evidence="5">
    <location>
        <begin position="102"/>
        <end position="124"/>
    </location>
</feature>
<evidence type="ECO:0000256" key="6">
    <source>
        <dbReference type="SAM" id="MobiDB-lite"/>
    </source>
</evidence>
<feature type="domain" description="ABC transmembrane type-1" evidence="7">
    <location>
        <begin position="375"/>
        <end position="570"/>
    </location>
</feature>
<comment type="caution">
    <text evidence="8">The sequence shown here is derived from an EMBL/GenBank/DDBJ whole genome shotgun (WGS) entry which is preliminary data.</text>
</comment>
<dbReference type="InterPro" id="IPR017664">
    <property type="entry name" value="AminoethylPonate_ABC_perm-1"/>
</dbReference>
<dbReference type="EMBL" id="JBIUZV010000002">
    <property type="protein sequence ID" value="MFJ3044858.1"/>
    <property type="molecule type" value="Genomic_DNA"/>
</dbReference>
<dbReference type="Gene3D" id="1.10.3720.10">
    <property type="entry name" value="MetI-like"/>
    <property type="match status" value="2"/>
</dbReference>